<dbReference type="GO" id="GO:0016787">
    <property type="term" value="F:hydrolase activity"/>
    <property type="evidence" value="ECO:0007669"/>
    <property type="project" value="UniProtKB-KW"/>
</dbReference>
<dbReference type="Gene3D" id="2.40.50.140">
    <property type="entry name" value="Nucleic acid-binding proteins"/>
    <property type="match status" value="1"/>
</dbReference>
<dbReference type="Proteomes" id="UP000075683">
    <property type="component" value="Unassembled WGS sequence"/>
</dbReference>
<proteinExistence type="predicted"/>
<dbReference type="GO" id="GO:0003723">
    <property type="term" value="F:RNA binding"/>
    <property type="evidence" value="ECO:0007669"/>
    <property type="project" value="UniProtKB-KW"/>
</dbReference>
<sequence length="474" mass="54331">MHRLIINANGKERRFAVLEENRMTDYFMDRVSRQSKIGNLYLGIVDRVLPGMDGAFVRIGNKEKGFLSREMIPSYIRDEREDKKERPLSSYIRQGEKLIVQVKKDETGSKYCRLTGLLELSGRLLVYLPESGYIAASKKMAEEERKKWKRWSQTRLKEGEGLIIRTAAEGTKEEEMDAELEALRDKYEELKRRSRRVKAPSLLMGQDAFLENIIRKAEKWEVGEIIADDRELILVLQKRLKDIPVHFYGGKENIFSHFQLDGELEKLGKKVIWLKNGANIVIEETESATIIDVNTAKFTSKDRHGETIFETNRLAAGEIARQIMLRNIGGIILIDFINMERDEERRRIIDILQTGLARDDSPAKIYGFTALGLLEMARKRTTPSLREQTEESCRLCGGTGRVRSAETVAHQLERELMEYAGSGIEEAAVEATEDVIRYCLASIRLNESLPFSLNFHPVPGDAPYYRLKRVGKGK</sequence>
<dbReference type="PROSITE" id="PS50126">
    <property type="entry name" value="S1"/>
    <property type="match status" value="1"/>
</dbReference>
<dbReference type="InterPro" id="IPR004659">
    <property type="entry name" value="RNase_E/G"/>
</dbReference>
<dbReference type="SMART" id="SM00316">
    <property type="entry name" value="S1"/>
    <property type="match status" value="1"/>
</dbReference>
<dbReference type="CDD" id="cd04453">
    <property type="entry name" value="S1_RNase_E"/>
    <property type="match status" value="1"/>
</dbReference>
<feature type="domain" description="S1 motif" evidence="6">
    <location>
        <begin position="38"/>
        <end position="123"/>
    </location>
</feature>
<dbReference type="EMBL" id="LQYT01000025">
    <property type="protein sequence ID" value="KYD20980.1"/>
    <property type="molecule type" value="Genomic_DNA"/>
</dbReference>
<dbReference type="PANTHER" id="PTHR30001">
    <property type="entry name" value="RIBONUCLEASE"/>
    <property type="match status" value="1"/>
</dbReference>
<dbReference type="PATRIC" id="fig|301148.3.peg.2510"/>
<name>A0A150M8Q1_9BACI</name>
<protein>
    <recommendedName>
        <fullName evidence="6">S1 motif domain-containing protein</fullName>
    </recommendedName>
</protein>
<evidence type="ECO:0000256" key="2">
    <source>
        <dbReference type="ARBA" id="ARBA00022723"/>
    </source>
</evidence>
<keyword evidence="3" id="KW-0378">Hydrolase</keyword>
<evidence type="ECO:0000259" key="6">
    <source>
        <dbReference type="PROSITE" id="PS50126"/>
    </source>
</evidence>
<dbReference type="InterPro" id="IPR012340">
    <property type="entry name" value="NA-bd_OB-fold"/>
</dbReference>
<evidence type="ECO:0000256" key="4">
    <source>
        <dbReference type="ARBA" id="ARBA00022842"/>
    </source>
</evidence>
<dbReference type="NCBIfam" id="TIGR00757">
    <property type="entry name" value="RNaseEG"/>
    <property type="match status" value="1"/>
</dbReference>
<dbReference type="InterPro" id="IPR003029">
    <property type="entry name" value="S1_domain"/>
</dbReference>
<dbReference type="GO" id="GO:0046872">
    <property type="term" value="F:metal ion binding"/>
    <property type="evidence" value="ECO:0007669"/>
    <property type="project" value="UniProtKB-KW"/>
</dbReference>
<dbReference type="STRING" id="301148.B4135_0227"/>
<evidence type="ECO:0000256" key="3">
    <source>
        <dbReference type="ARBA" id="ARBA00022801"/>
    </source>
</evidence>
<accession>A0A150M8Q1</accession>
<keyword evidence="5" id="KW-0694">RNA-binding</keyword>
<evidence type="ECO:0000313" key="7">
    <source>
        <dbReference type="EMBL" id="KYD20980.1"/>
    </source>
</evidence>
<comment type="caution">
    <text evidence="7">The sequence shown here is derived from an EMBL/GenBank/DDBJ whole genome shotgun (WGS) entry which is preliminary data.</text>
</comment>
<dbReference type="GO" id="GO:0004540">
    <property type="term" value="F:RNA nuclease activity"/>
    <property type="evidence" value="ECO:0007669"/>
    <property type="project" value="InterPro"/>
</dbReference>
<dbReference type="Gene3D" id="3.40.1260.20">
    <property type="entry name" value="Ribonuclease E, catalytic domain"/>
    <property type="match status" value="1"/>
</dbReference>
<organism evidence="7 8">
    <name type="scientific">Caldibacillus debilis</name>
    <dbReference type="NCBI Taxonomy" id="301148"/>
    <lineage>
        <taxon>Bacteria</taxon>
        <taxon>Bacillati</taxon>
        <taxon>Bacillota</taxon>
        <taxon>Bacilli</taxon>
        <taxon>Bacillales</taxon>
        <taxon>Bacillaceae</taxon>
        <taxon>Caldibacillus</taxon>
    </lineage>
</organism>
<dbReference type="SUPFAM" id="SSF50249">
    <property type="entry name" value="Nucleic acid-binding proteins"/>
    <property type="match status" value="1"/>
</dbReference>
<dbReference type="InterPro" id="IPR019307">
    <property type="entry name" value="RNA-bd_AU-1/RNase_E/G"/>
</dbReference>
<evidence type="ECO:0000256" key="5">
    <source>
        <dbReference type="ARBA" id="ARBA00022884"/>
    </source>
</evidence>
<evidence type="ECO:0000313" key="8">
    <source>
        <dbReference type="Proteomes" id="UP000075683"/>
    </source>
</evidence>
<dbReference type="GO" id="GO:0005737">
    <property type="term" value="C:cytoplasm"/>
    <property type="evidence" value="ECO:0007669"/>
    <property type="project" value="TreeGrafter"/>
</dbReference>
<dbReference type="RefSeq" id="WP_061568417.1">
    <property type="nucleotide sequence ID" value="NZ_LQYT01000025.1"/>
</dbReference>
<dbReference type="OrthoDB" id="9804278at2"/>
<reference evidence="7 8" key="1">
    <citation type="submission" date="2016-01" db="EMBL/GenBank/DDBJ databases">
        <title>Draft Genome Sequences of Seven Thermophilic Sporeformers Isolated from Foods.</title>
        <authorList>
            <person name="Berendsen E.M."/>
            <person name="Wells-Bennik M.H."/>
            <person name="Krawcyk A.O."/>
            <person name="De Jong A."/>
            <person name="Holsappel S."/>
            <person name="Eijlander R.T."/>
            <person name="Kuipers O.P."/>
        </authorList>
    </citation>
    <scope>NUCLEOTIDE SEQUENCE [LARGE SCALE GENOMIC DNA]</scope>
    <source>
        <strain evidence="7 8">B4135</strain>
    </source>
</reference>
<keyword evidence="2" id="KW-0479">Metal-binding</keyword>
<comment type="cofactor">
    <cofactor evidence="1">
        <name>Mg(2+)</name>
        <dbReference type="ChEBI" id="CHEBI:18420"/>
    </cofactor>
</comment>
<keyword evidence="4" id="KW-0460">Magnesium</keyword>
<evidence type="ECO:0000256" key="1">
    <source>
        <dbReference type="ARBA" id="ARBA00001946"/>
    </source>
</evidence>
<dbReference type="PANTHER" id="PTHR30001:SF0">
    <property type="entry name" value="RIBONUCLEASE G"/>
    <property type="match status" value="1"/>
</dbReference>
<gene>
    <name evidence="7" type="ORF">B4135_0227</name>
</gene>
<dbReference type="Pfam" id="PF10150">
    <property type="entry name" value="RNase_E_G"/>
    <property type="match status" value="1"/>
</dbReference>
<dbReference type="GO" id="GO:0006364">
    <property type="term" value="P:rRNA processing"/>
    <property type="evidence" value="ECO:0007669"/>
    <property type="project" value="TreeGrafter"/>
</dbReference>
<dbReference type="AlphaFoldDB" id="A0A150M8Q1"/>